<dbReference type="Proteomes" id="UP000327191">
    <property type="component" value="Unassembled WGS sequence"/>
</dbReference>
<evidence type="ECO:0000313" key="3">
    <source>
        <dbReference type="Proteomes" id="UP000327191"/>
    </source>
</evidence>
<gene>
    <name evidence="2" type="ORF">PS938_04414</name>
</gene>
<dbReference type="Pfam" id="PF23296">
    <property type="entry name" value="DUF7079"/>
    <property type="match status" value="1"/>
</dbReference>
<dbReference type="OrthoDB" id="8684941at2"/>
<dbReference type="RefSeq" id="WP_150673717.1">
    <property type="nucleotide sequence ID" value="NZ_CABVJE010000021.1"/>
</dbReference>
<protein>
    <recommendedName>
        <fullName evidence="1">DUF7079 domain-containing protein</fullName>
    </recommendedName>
</protein>
<dbReference type="AlphaFoldDB" id="A0A5E7V145"/>
<sequence length="123" mass="14203">MEDKLDQRKLWVALSDLFVDTEVDYKKIAEVAKNYSIEEVEFALFERVAPVCISNMLTPAPPIWWYFDEEKLLVDIEALIKKRAEQGIVGKYRSAVAGRLRRLISSSVWAKLKAEIEKAKREG</sequence>
<evidence type="ECO:0000313" key="2">
    <source>
        <dbReference type="EMBL" id="VVQ17401.1"/>
    </source>
</evidence>
<organism evidence="2 3">
    <name type="scientific">Pseudomonas fluorescens</name>
    <dbReference type="NCBI Taxonomy" id="294"/>
    <lineage>
        <taxon>Bacteria</taxon>
        <taxon>Pseudomonadati</taxon>
        <taxon>Pseudomonadota</taxon>
        <taxon>Gammaproteobacteria</taxon>
        <taxon>Pseudomonadales</taxon>
        <taxon>Pseudomonadaceae</taxon>
        <taxon>Pseudomonas</taxon>
    </lineage>
</organism>
<reference evidence="2 3" key="1">
    <citation type="submission" date="2019-09" db="EMBL/GenBank/DDBJ databases">
        <authorList>
            <person name="Chandra G."/>
            <person name="Truman W A."/>
        </authorList>
    </citation>
    <scope>NUCLEOTIDE SEQUENCE [LARGE SCALE GENOMIC DNA]</scope>
    <source>
        <strain evidence="2">PS938</strain>
    </source>
</reference>
<accession>A0A5E7V145</accession>
<proteinExistence type="predicted"/>
<dbReference type="EMBL" id="CABVJE010000021">
    <property type="protein sequence ID" value="VVQ17401.1"/>
    <property type="molecule type" value="Genomic_DNA"/>
</dbReference>
<evidence type="ECO:0000259" key="1">
    <source>
        <dbReference type="Pfam" id="PF23296"/>
    </source>
</evidence>
<dbReference type="InterPro" id="IPR055507">
    <property type="entry name" value="DUF7079"/>
</dbReference>
<name>A0A5E7V145_PSEFL</name>
<feature type="domain" description="DUF7079" evidence="1">
    <location>
        <begin position="7"/>
        <end position="114"/>
    </location>
</feature>